<keyword evidence="2" id="KW-0805">Transcription regulation</keyword>
<dbReference type="InterPro" id="IPR013249">
    <property type="entry name" value="RNA_pol_sigma70_r4_t2"/>
</dbReference>
<evidence type="ECO:0000259" key="5">
    <source>
        <dbReference type="Pfam" id="PF04542"/>
    </source>
</evidence>
<dbReference type="RefSeq" id="WP_094820298.1">
    <property type="nucleotide sequence ID" value="NZ_NEVO01000005.1"/>
</dbReference>
<evidence type="ECO:0000256" key="2">
    <source>
        <dbReference type="ARBA" id="ARBA00023015"/>
    </source>
</evidence>
<name>A0A261U5V0_9BORD</name>
<evidence type="ECO:0000313" key="8">
    <source>
        <dbReference type="Proteomes" id="UP000216885"/>
    </source>
</evidence>
<keyword evidence="3" id="KW-0731">Sigma factor</keyword>
<dbReference type="Pfam" id="PF04542">
    <property type="entry name" value="Sigma70_r2"/>
    <property type="match status" value="1"/>
</dbReference>
<dbReference type="InterPro" id="IPR013325">
    <property type="entry name" value="RNA_pol_sigma_r2"/>
</dbReference>
<feature type="domain" description="RNA polymerase sigma factor 70 region 4 type 2" evidence="6">
    <location>
        <begin position="110"/>
        <end position="162"/>
    </location>
</feature>
<evidence type="ECO:0000256" key="1">
    <source>
        <dbReference type="ARBA" id="ARBA00010641"/>
    </source>
</evidence>
<evidence type="ECO:0000256" key="3">
    <source>
        <dbReference type="ARBA" id="ARBA00023082"/>
    </source>
</evidence>
<dbReference type="InterPro" id="IPR039425">
    <property type="entry name" value="RNA_pol_sigma-70-like"/>
</dbReference>
<dbReference type="InterPro" id="IPR014284">
    <property type="entry name" value="RNA_pol_sigma-70_dom"/>
</dbReference>
<dbReference type="GO" id="GO:0003677">
    <property type="term" value="F:DNA binding"/>
    <property type="evidence" value="ECO:0007669"/>
    <property type="project" value="InterPro"/>
</dbReference>
<dbReference type="Proteomes" id="UP000216885">
    <property type="component" value="Unassembled WGS sequence"/>
</dbReference>
<dbReference type="PANTHER" id="PTHR43133:SF63">
    <property type="entry name" value="RNA POLYMERASE SIGMA FACTOR FECI-RELATED"/>
    <property type="match status" value="1"/>
</dbReference>
<comment type="similarity">
    <text evidence="1">Belongs to the sigma-70 factor family. ECF subfamily.</text>
</comment>
<dbReference type="EMBL" id="NEVQ01000012">
    <property type="protein sequence ID" value="OZI57338.1"/>
    <property type="molecule type" value="Genomic_DNA"/>
</dbReference>
<reference evidence="7 8" key="1">
    <citation type="submission" date="2017-05" db="EMBL/GenBank/DDBJ databases">
        <title>Complete and WGS of Bordetella genogroups.</title>
        <authorList>
            <person name="Spilker T."/>
            <person name="LiPuma J."/>
        </authorList>
    </citation>
    <scope>NUCLEOTIDE SEQUENCE [LARGE SCALE GENOMIC DNA]</scope>
    <source>
        <strain evidence="7 8">AU9919</strain>
    </source>
</reference>
<organism evidence="7 8">
    <name type="scientific">Bordetella genomosp. 4</name>
    <dbReference type="NCBI Taxonomy" id="463044"/>
    <lineage>
        <taxon>Bacteria</taxon>
        <taxon>Pseudomonadati</taxon>
        <taxon>Pseudomonadota</taxon>
        <taxon>Betaproteobacteria</taxon>
        <taxon>Burkholderiales</taxon>
        <taxon>Alcaligenaceae</taxon>
        <taxon>Bordetella</taxon>
    </lineage>
</organism>
<dbReference type="InterPro" id="IPR036388">
    <property type="entry name" value="WH-like_DNA-bd_sf"/>
</dbReference>
<dbReference type="Gene3D" id="1.10.10.10">
    <property type="entry name" value="Winged helix-like DNA-binding domain superfamily/Winged helix DNA-binding domain"/>
    <property type="match status" value="1"/>
</dbReference>
<dbReference type="InterPro" id="IPR013324">
    <property type="entry name" value="RNA_pol_sigma_r3/r4-like"/>
</dbReference>
<protein>
    <submittedName>
        <fullName evidence="7">RNA polymerase subunit sigma</fullName>
    </submittedName>
</protein>
<accession>A0A261U5V0</accession>
<comment type="caution">
    <text evidence="7">The sequence shown here is derived from an EMBL/GenBank/DDBJ whole genome shotgun (WGS) entry which is preliminary data.</text>
</comment>
<dbReference type="SUPFAM" id="SSF88946">
    <property type="entry name" value="Sigma2 domain of RNA polymerase sigma factors"/>
    <property type="match status" value="1"/>
</dbReference>
<dbReference type="OrthoDB" id="8536462at2"/>
<dbReference type="SUPFAM" id="SSF88659">
    <property type="entry name" value="Sigma3 and sigma4 domains of RNA polymerase sigma factors"/>
    <property type="match status" value="1"/>
</dbReference>
<keyword evidence="4" id="KW-0804">Transcription</keyword>
<dbReference type="Gene3D" id="1.10.1740.10">
    <property type="match status" value="1"/>
</dbReference>
<evidence type="ECO:0000259" key="6">
    <source>
        <dbReference type="Pfam" id="PF08281"/>
    </source>
</evidence>
<dbReference type="GO" id="GO:0006352">
    <property type="term" value="P:DNA-templated transcription initiation"/>
    <property type="evidence" value="ECO:0007669"/>
    <property type="project" value="InterPro"/>
</dbReference>
<dbReference type="GO" id="GO:0016987">
    <property type="term" value="F:sigma factor activity"/>
    <property type="evidence" value="ECO:0007669"/>
    <property type="project" value="UniProtKB-KW"/>
</dbReference>
<sequence>MIVSNPANCVARLYGDHHGWLVGWLRRRLGNTADAAELAHDVFVRLLVKPRQFDGAPQARGYLRAMADGMCVDLWRRRSLEQAWLEVLAQEPEPTAPSAERQAIVLEALQEIDAMLQDLSPKAANAFVMAMACGMTDREIATALGVSSRMVRKYVAKAMLNCMLLEARDVAVDSPAPASQS</sequence>
<dbReference type="InterPro" id="IPR007627">
    <property type="entry name" value="RNA_pol_sigma70_r2"/>
</dbReference>
<dbReference type="AlphaFoldDB" id="A0A261U5V0"/>
<keyword evidence="8" id="KW-1185">Reference proteome</keyword>
<evidence type="ECO:0000313" key="7">
    <source>
        <dbReference type="EMBL" id="OZI57338.1"/>
    </source>
</evidence>
<dbReference type="PANTHER" id="PTHR43133">
    <property type="entry name" value="RNA POLYMERASE ECF-TYPE SIGMA FACTO"/>
    <property type="match status" value="1"/>
</dbReference>
<gene>
    <name evidence="7" type="ORF">CAL20_07970</name>
</gene>
<feature type="domain" description="RNA polymerase sigma-70 region 2" evidence="5">
    <location>
        <begin position="13"/>
        <end position="79"/>
    </location>
</feature>
<evidence type="ECO:0000256" key="4">
    <source>
        <dbReference type="ARBA" id="ARBA00023163"/>
    </source>
</evidence>
<proteinExistence type="inferred from homology"/>
<dbReference type="Pfam" id="PF08281">
    <property type="entry name" value="Sigma70_r4_2"/>
    <property type="match status" value="1"/>
</dbReference>
<dbReference type="NCBIfam" id="TIGR02937">
    <property type="entry name" value="sigma70-ECF"/>
    <property type="match status" value="1"/>
</dbReference>